<evidence type="ECO:0000256" key="1">
    <source>
        <dbReference type="ARBA" id="ARBA00001947"/>
    </source>
</evidence>
<dbReference type="Gene3D" id="3.10.310.40">
    <property type="match status" value="1"/>
</dbReference>
<evidence type="ECO:0000256" key="3">
    <source>
        <dbReference type="ARBA" id="ARBA00022723"/>
    </source>
</evidence>
<comment type="subcellular location">
    <subcellularLocation>
        <location evidence="2">Cytoplasm</location>
    </subcellularLocation>
</comment>
<proteinExistence type="predicted"/>
<dbReference type="PANTHER" id="PTHR43462:SF1">
    <property type="entry name" value="ALANYL-TRNA EDITING PROTEIN AARSD1"/>
    <property type="match status" value="1"/>
</dbReference>
<evidence type="ECO:0000256" key="4">
    <source>
        <dbReference type="ARBA" id="ARBA00022833"/>
    </source>
</evidence>
<keyword evidence="3" id="KW-0479">Metal-binding</keyword>
<evidence type="ECO:0000313" key="7">
    <source>
        <dbReference type="EMBL" id="MBY6275899.1"/>
    </source>
</evidence>
<dbReference type="InterPro" id="IPR018165">
    <property type="entry name" value="Ala-tRNA-synth_IIc_core"/>
</dbReference>
<feature type="coiled-coil region" evidence="5">
    <location>
        <begin position="259"/>
        <end position="286"/>
    </location>
</feature>
<comment type="cofactor">
    <cofactor evidence="1">
        <name>Zn(2+)</name>
        <dbReference type="ChEBI" id="CHEBI:29105"/>
    </cofactor>
</comment>
<dbReference type="Gene3D" id="2.40.30.130">
    <property type="match status" value="1"/>
</dbReference>
<dbReference type="InterPro" id="IPR018163">
    <property type="entry name" value="Thr/Ala-tRNA-synth_IIc_edit"/>
</dbReference>
<dbReference type="Gene3D" id="3.30.980.10">
    <property type="entry name" value="Threonyl-trna Synthetase, Chain A, domain 2"/>
    <property type="match status" value="1"/>
</dbReference>
<dbReference type="SUPFAM" id="SSF50447">
    <property type="entry name" value="Translation proteins"/>
    <property type="match status" value="1"/>
</dbReference>
<dbReference type="AlphaFoldDB" id="A0A953LIC0"/>
<keyword evidence="5" id="KW-0175">Coiled coil</keyword>
<evidence type="ECO:0000259" key="6">
    <source>
        <dbReference type="PROSITE" id="PS50860"/>
    </source>
</evidence>
<comment type="caution">
    <text evidence="7">The sequence shown here is derived from an EMBL/GenBank/DDBJ whole genome shotgun (WGS) entry which is preliminary data.</text>
</comment>
<dbReference type="SUPFAM" id="SSF55186">
    <property type="entry name" value="ThrRS/AlaRS common domain"/>
    <property type="match status" value="1"/>
</dbReference>
<evidence type="ECO:0000256" key="2">
    <source>
        <dbReference type="ARBA" id="ARBA00004496"/>
    </source>
</evidence>
<evidence type="ECO:0000256" key="5">
    <source>
        <dbReference type="SAM" id="Coils"/>
    </source>
</evidence>
<dbReference type="PANTHER" id="PTHR43462">
    <property type="entry name" value="ALANYL-TRNA EDITING PROTEIN"/>
    <property type="match status" value="1"/>
</dbReference>
<sequence length="400" mass="43393">MRTVKLFQADAYRTEFEGHVLSCSPVGDAWAVVLNQTCFYPASGGQPSDSGTLGGQPVLDVHAEPDGTIVHVVGRPLSGTVVGQVDWTRRLDHMEQHTGQHLLSAAFVHLLQADTVSWHLGAEASTVDIAVENLSAEQVEEVELTCNRLIRAGLPVHAHLCSPEEAHRFPLRKPPTVSGPVRIIEIEGYDWSPCGGTHLRSIGELGLIKIKAWERYKRAVRVTFLAGQRALHDYMALDRMTRDLARRLSIGAADLPRWADRTQEEVTSLRKRVRTQQEELLAVEAERLLAGARRIGPARVVRQTFGGRPADELRLLAAKVAGTPGCVAVFGTRGALPQLIFHRAADLRLDVGQILSAVLPIIDGKGGGSPVQAQGGGTRPERLEEALDAAVSRIAAALRA</sequence>
<gene>
    <name evidence="7" type="ORF">CWE10_06690</name>
</gene>
<dbReference type="EMBL" id="PIUK01000046">
    <property type="protein sequence ID" value="MBY6275899.1"/>
    <property type="molecule type" value="Genomic_DNA"/>
</dbReference>
<name>A0A953LIC0_SYMTR</name>
<dbReference type="GO" id="GO:0046872">
    <property type="term" value="F:metal ion binding"/>
    <property type="evidence" value="ECO:0007669"/>
    <property type="project" value="UniProtKB-KW"/>
</dbReference>
<dbReference type="GO" id="GO:0005524">
    <property type="term" value="F:ATP binding"/>
    <property type="evidence" value="ECO:0007669"/>
    <property type="project" value="InterPro"/>
</dbReference>
<dbReference type="InterPro" id="IPR009000">
    <property type="entry name" value="Transl_B-barrel_sf"/>
</dbReference>
<dbReference type="GO" id="GO:0005737">
    <property type="term" value="C:cytoplasm"/>
    <property type="evidence" value="ECO:0007669"/>
    <property type="project" value="UniProtKB-SubCell"/>
</dbReference>
<dbReference type="GO" id="GO:0002161">
    <property type="term" value="F:aminoacyl-tRNA deacylase activity"/>
    <property type="evidence" value="ECO:0007669"/>
    <property type="project" value="UniProtKB-ARBA"/>
</dbReference>
<dbReference type="PROSITE" id="PS50860">
    <property type="entry name" value="AA_TRNA_LIGASE_II_ALA"/>
    <property type="match status" value="1"/>
</dbReference>
<protein>
    <submittedName>
        <fullName evidence="7">Alanyl-tRNA editing protein</fullName>
    </submittedName>
</protein>
<dbReference type="GO" id="GO:0006419">
    <property type="term" value="P:alanyl-tRNA aminoacylation"/>
    <property type="evidence" value="ECO:0007669"/>
    <property type="project" value="InterPro"/>
</dbReference>
<dbReference type="GO" id="GO:0003676">
    <property type="term" value="F:nucleic acid binding"/>
    <property type="evidence" value="ECO:0007669"/>
    <property type="project" value="InterPro"/>
</dbReference>
<dbReference type="Pfam" id="PF07973">
    <property type="entry name" value="tRNA_SAD"/>
    <property type="match status" value="1"/>
</dbReference>
<dbReference type="InterPro" id="IPR012947">
    <property type="entry name" value="tRNA_SAD"/>
</dbReference>
<reference evidence="7" key="1">
    <citation type="submission" date="2017-11" db="EMBL/GenBank/DDBJ databases">
        <title>Three new genomes from thermophilic consortium.</title>
        <authorList>
            <person name="Quaggio R."/>
            <person name="Amgarten D."/>
            <person name="Setubal J.C."/>
        </authorList>
    </citation>
    <scope>NUCLEOTIDE SEQUENCE</scope>
    <source>
        <strain evidence="7">ZCTH01-B2</strain>
    </source>
</reference>
<organism evidence="7 8">
    <name type="scientific">Symbiobacterium thermophilum</name>
    <dbReference type="NCBI Taxonomy" id="2734"/>
    <lineage>
        <taxon>Bacteria</taxon>
        <taxon>Bacillati</taxon>
        <taxon>Bacillota</taxon>
        <taxon>Clostridia</taxon>
        <taxon>Eubacteriales</taxon>
        <taxon>Symbiobacteriaceae</taxon>
        <taxon>Symbiobacterium</taxon>
    </lineage>
</organism>
<keyword evidence="4" id="KW-0862">Zinc</keyword>
<dbReference type="SMART" id="SM00863">
    <property type="entry name" value="tRNA_SAD"/>
    <property type="match status" value="1"/>
</dbReference>
<dbReference type="InterPro" id="IPR051335">
    <property type="entry name" value="Alanyl-tRNA_Editing_Enzymes"/>
</dbReference>
<evidence type="ECO:0000313" key="8">
    <source>
        <dbReference type="Proteomes" id="UP000732377"/>
    </source>
</evidence>
<accession>A0A953LIC0</accession>
<feature type="domain" description="Alanyl-transfer RNA synthetases family profile" evidence="6">
    <location>
        <begin position="1"/>
        <end position="221"/>
    </location>
</feature>
<dbReference type="GO" id="GO:0004813">
    <property type="term" value="F:alanine-tRNA ligase activity"/>
    <property type="evidence" value="ECO:0007669"/>
    <property type="project" value="InterPro"/>
</dbReference>
<dbReference type="Proteomes" id="UP000732377">
    <property type="component" value="Unassembled WGS sequence"/>
</dbReference>